<dbReference type="RefSeq" id="WP_176639005.1">
    <property type="nucleotide sequence ID" value="NZ_JABXXP010000024.1"/>
</dbReference>
<evidence type="ECO:0000256" key="6">
    <source>
        <dbReference type="SAM" id="Phobius"/>
    </source>
</evidence>
<feature type="transmembrane region" description="Helical" evidence="6">
    <location>
        <begin position="55"/>
        <end position="75"/>
    </location>
</feature>
<dbReference type="InterPro" id="IPR000045">
    <property type="entry name" value="Prepilin_IV_endopep_pep"/>
</dbReference>
<feature type="transmembrane region" description="Helical" evidence="6">
    <location>
        <begin position="95"/>
        <end position="116"/>
    </location>
</feature>
<dbReference type="EMBL" id="JABXXP010000024">
    <property type="protein sequence ID" value="NVN10221.1"/>
    <property type="molecule type" value="Genomic_DNA"/>
</dbReference>
<protein>
    <submittedName>
        <fullName evidence="8">Prepilin peptidase</fullName>
    </submittedName>
</protein>
<organism evidence="8 9">
    <name type="scientific">Nguyenibacter vanlangensis</name>
    <dbReference type="NCBI Taxonomy" id="1216886"/>
    <lineage>
        <taxon>Bacteria</taxon>
        <taxon>Pseudomonadati</taxon>
        <taxon>Pseudomonadota</taxon>
        <taxon>Alphaproteobacteria</taxon>
        <taxon>Acetobacterales</taxon>
        <taxon>Acetobacteraceae</taxon>
        <taxon>Nguyenibacter</taxon>
    </lineage>
</organism>
<keyword evidence="5 6" id="KW-0472">Membrane</keyword>
<dbReference type="PANTHER" id="PTHR36506">
    <property type="entry name" value="PREFLAGELLIN PEPTIDASE"/>
    <property type="match status" value="1"/>
</dbReference>
<keyword evidence="4 6" id="KW-1133">Transmembrane helix</keyword>
<evidence type="ECO:0000256" key="5">
    <source>
        <dbReference type="ARBA" id="ARBA00023136"/>
    </source>
</evidence>
<comment type="subcellular location">
    <subcellularLocation>
        <location evidence="1">Cell membrane</location>
        <topology evidence="1">Multi-pass membrane protein</topology>
    </subcellularLocation>
</comment>
<reference evidence="8 9" key="1">
    <citation type="submission" date="2020-06" db="EMBL/GenBank/DDBJ databases">
        <title>Description of novel acetic acid bacteria.</title>
        <authorList>
            <person name="Sombolestani A."/>
        </authorList>
    </citation>
    <scope>NUCLEOTIDE SEQUENCE [LARGE SCALE GENOMIC DNA]</scope>
    <source>
        <strain evidence="8 9">LMG 31431</strain>
    </source>
</reference>
<evidence type="ECO:0000313" key="8">
    <source>
        <dbReference type="EMBL" id="NVN10221.1"/>
    </source>
</evidence>
<dbReference type="InterPro" id="IPR052218">
    <property type="entry name" value="Preflagellin_Peptidase"/>
</dbReference>
<evidence type="ECO:0000259" key="7">
    <source>
        <dbReference type="Pfam" id="PF01478"/>
    </source>
</evidence>
<dbReference type="GO" id="GO:0004190">
    <property type="term" value="F:aspartic-type endopeptidase activity"/>
    <property type="evidence" value="ECO:0007669"/>
    <property type="project" value="InterPro"/>
</dbReference>
<keyword evidence="2" id="KW-1003">Cell membrane</keyword>
<dbReference type="Gene3D" id="1.20.120.1220">
    <property type="match status" value="1"/>
</dbReference>
<evidence type="ECO:0000256" key="3">
    <source>
        <dbReference type="ARBA" id="ARBA00022692"/>
    </source>
</evidence>
<evidence type="ECO:0000313" key="9">
    <source>
        <dbReference type="Proteomes" id="UP000534870"/>
    </source>
</evidence>
<sequence>MEACLAQGVGAGFALLLLWAALRDIAVRLIPDWLVSLVALSSISLAIIRHHVLAGLISGGILFCLGFACWSRGWMGGADVKLLGAVGLAIQPRQIPDLVLAVTLAGGVLAVLYLMARTFVAERSGGAIPRGRIARVLRIERWRLHRGCPLPYVCAIAVGSVIVLL</sequence>
<comment type="caution">
    <text evidence="8">The sequence shown here is derived from an EMBL/GenBank/DDBJ whole genome shotgun (WGS) entry which is preliminary data.</text>
</comment>
<gene>
    <name evidence="8" type="ORF">HUK84_03500</name>
</gene>
<accession>A0A7Y7ITU1</accession>
<evidence type="ECO:0000256" key="1">
    <source>
        <dbReference type="ARBA" id="ARBA00004651"/>
    </source>
</evidence>
<keyword evidence="3 6" id="KW-0812">Transmembrane</keyword>
<feature type="domain" description="Prepilin type IV endopeptidase peptidase" evidence="7">
    <location>
        <begin position="13"/>
        <end position="111"/>
    </location>
</feature>
<feature type="transmembrane region" description="Helical" evidence="6">
    <location>
        <begin position="147"/>
        <end position="164"/>
    </location>
</feature>
<evidence type="ECO:0000256" key="2">
    <source>
        <dbReference type="ARBA" id="ARBA00022475"/>
    </source>
</evidence>
<dbReference type="GO" id="GO:0005886">
    <property type="term" value="C:plasma membrane"/>
    <property type="evidence" value="ECO:0007669"/>
    <property type="project" value="UniProtKB-SubCell"/>
</dbReference>
<name>A0A7Y7ITU1_9PROT</name>
<dbReference type="AlphaFoldDB" id="A0A7Y7ITU1"/>
<proteinExistence type="predicted"/>
<evidence type="ECO:0000256" key="4">
    <source>
        <dbReference type="ARBA" id="ARBA00022989"/>
    </source>
</evidence>
<dbReference type="Proteomes" id="UP000534870">
    <property type="component" value="Unassembled WGS sequence"/>
</dbReference>
<dbReference type="Pfam" id="PF01478">
    <property type="entry name" value="Peptidase_A24"/>
    <property type="match status" value="1"/>
</dbReference>
<dbReference type="PANTHER" id="PTHR36506:SF1">
    <property type="entry name" value="PREFLAGELLIN PEPTIDASE"/>
    <property type="match status" value="1"/>
</dbReference>